<dbReference type="AlphaFoldDB" id="A0A918VQM1"/>
<keyword evidence="1" id="KW-0346">Stress response</keyword>
<evidence type="ECO:0000256" key="1">
    <source>
        <dbReference type="ARBA" id="ARBA00023016"/>
    </source>
</evidence>
<dbReference type="InterPro" id="IPR050325">
    <property type="entry name" value="Prot/Nucl_acid_deglycase"/>
</dbReference>
<organism evidence="4 5">
    <name type="scientific">Arenicella chitinivorans</name>
    <dbReference type="NCBI Taxonomy" id="1329800"/>
    <lineage>
        <taxon>Bacteria</taxon>
        <taxon>Pseudomonadati</taxon>
        <taxon>Pseudomonadota</taxon>
        <taxon>Gammaproteobacteria</taxon>
        <taxon>Arenicellales</taxon>
        <taxon>Arenicellaceae</taxon>
        <taxon>Arenicella</taxon>
    </lineage>
</organism>
<evidence type="ECO:0000313" key="4">
    <source>
        <dbReference type="EMBL" id="GHA19815.1"/>
    </source>
</evidence>
<protein>
    <recommendedName>
        <fullName evidence="6">Type 1 glutamine amidotransferase domain-containing protein</fullName>
    </recommendedName>
</protein>
<sequence>MKLHHLACGLVAFALIGTNPVQAEEARKVLIIASNMQDMGDPEKHEARNNLWEVAPPYHVFVSHGFEVDFASPSGGEVHFFMEPLGISSYTIEYEGFMDKAKNTLTPDQVDPNDYWGIYIGGGAGPVFDVAHDEGVQKLIAKLYEAGGIVGAGGHGSAGFANVKLSTGEYLVKGKRIAAFPDSTEKSKPWAKQGTLLPFLVESQLNKNGAIALNKETIADKRDVVIDQRIVSTMFLPSAALVAKEMILLNERTQNDD</sequence>
<dbReference type="PANTHER" id="PTHR48094:SF11">
    <property type="entry name" value="GLUTATHIONE-INDEPENDENT GLYOXALASE HSP31-RELATED"/>
    <property type="match status" value="1"/>
</dbReference>
<dbReference type="CDD" id="cd03141">
    <property type="entry name" value="GATase1_Hsp31_like"/>
    <property type="match status" value="1"/>
</dbReference>
<evidence type="ECO:0000256" key="3">
    <source>
        <dbReference type="ARBA" id="ARBA00038493"/>
    </source>
</evidence>
<evidence type="ECO:0000313" key="5">
    <source>
        <dbReference type="Proteomes" id="UP000614811"/>
    </source>
</evidence>
<dbReference type="EMBL" id="BMXA01000008">
    <property type="protein sequence ID" value="GHA19815.1"/>
    <property type="molecule type" value="Genomic_DNA"/>
</dbReference>
<gene>
    <name evidence="4" type="ORF">GCM10008090_31920</name>
</gene>
<dbReference type="RefSeq" id="WP_189402711.1">
    <property type="nucleotide sequence ID" value="NZ_BMXA01000008.1"/>
</dbReference>
<reference evidence="4" key="1">
    <citation type="journal article" date="2014" name="Int. J. Syst. Evol. Microbiol.">
        <title>Complete genome sequence of Corynebacterium casei LMG S-19264T (=DSM 44701T), isolated from a smear-ripened cheese.</title>
        <authorList>
            <consortium name="US DOE Joint Genome Institute (JGI-PGF)"/>
            <person name="Walter F."/>
            <person name="Albersmeier A."/>
            <person name="Kalinowski J."/>
            <person name="Ruckert C."/>
        </authorList>
    </citation>
    <scope>NUCLEOTIDE SEQUENCE</scope>
    <source>
        <strain evidence="4">KCTC 12711</strain>
    </source>
</reference>
<keyword evidence="2" id="KW-0456">Lyase</keyword>
<dbReference type="SUPFAM" id="SSF52317">
    <property type="entry name" value="Class I glutamine amidotransferase-like"/>
    <property type="match status" value="1"/>
</dbReference>
<dbReference type="GO" id="GO:0019243">
    <property type="term" value="P:methylglyoxal catabolic process to D-lactate via S-lactoyl-glutathione"/>
    <property type="evidence" value="ECO:0007669"/>
    <property type="project" value="TreeGrafter"/>
</dbReference>
<reference evidence="4" key="2">
    <citation type="submission" date="2020-09" db="EMBL/GenBank/DDBJ databases">
        <authorList>
            <person name="Sun Q."/>
            <person name="Kim S."/>
        </authorList>
    </citation>
    <scope>NUCLEOTIDE SEQUENCE</scope>
    <source>
        <strain evidence="4">KCTC 12711</strain>
    </source>
</reference>
<dbReference type="PANTHER" id="PTHR48094">
    <property type="entry name" value="PROTEIN/NUCLEIC ACID DEGLYCASE DJ-1-RELATED"/>
    <property type="match status" value="1"/>
</dbReference>
<dbReference type="GO" id="GO:0019172">
    <property type="term" value="F:glyoxalase III activity"/>
    <property type="evidence" value="ECO:0007669"/>
    <property type="project" value="TreeGrafter"/>
</dbReference>
<name>A0A918VQM1_9GAMM</name>
<dbReference type="GO" id="GO:0005737">
    <property type="term" value="C:cytoplasm"/>
    <property type="evidence" value="ECO:0007669"/>
    <property type="project" value="TreeGrafter"/>
</dbReference>
<proteinExistence type="inferred from homology"/>
<comment type="caution">
    <text evidence="4">The sequence shown here is derived from an EMBL/GenBank/DDBJ whole genome shotgun (WGS) entry which is preliminary data.</text>
</comment>
<evidence type="ECO:0000256" key="2">
    <source>
        <dbReference type="ARBA" id="ARBA00023239"/>
    </source>
</evidence>
<accession>A0A918VQM1</accession>
<dbReference type="Gene3D" id="3.40.50.880">
    <property type="match status" value="1"/>
</dbReference>
<dbReference type="InterPro" id="IPR029062">
    <property type="entry name" value="Class_I_gatase-like"/>
</dbReference>
<comment type="similarity">
    <text evidence="3">Belongs to the peptidase C56 family. HSP31-like subfamily.</text>
</comment>
<dbReference type="Proteomes" id="UP000614811">
    <property type="component" value="Unassembled WGS sequence"/>
</dbReference>
<keyword evidence="5" id="KW-1185">Reference proteome</keyword>
<evidence type="ECO:0008006" key="6">
    <source>
        <dbReference type="Google" id="ProtNLM"/>
    </source>
</evidence>